<protein>
    <recommendedName>
        <fullName evidence="3">MD-2-related lipid-recognition domain-containing protein</fullName>
    </recommendedName>
</protein>
<dbReference type="VEuPathDB" id="VectorBase:SCAU001544"/>
<proteinExistence type="predicted"/>
<dbReference type="AlphaFoldDB" id="A0A1I8NS32"/>
<organism evidence="1 2">
    <name type="scientific">Stomoxys calcitrans</name>
    <name type="common">Stable fly</name>
    <name type="synonym">Conops calcitrans</name>
    <dbReference type="NCBI Taxonomy" id="35570"/>
    <lineage>
        <taxon>Eukaryota</taxon>
        <taxon>Metazoa</taxon>
        <taxon>Ecdysozoa</taxon>
        <taxon>Arthropoda</taxon>
        <taxon>Hexapoda</taxon>
        <taxon>Insecta</taxon>
        <taxon>Pterygota</taxon>
        <taxon>Neoptera</taxon>
        <taxon>Endopterygota</taxon>
        <taxon>Diptera</taxon>
        <taxon>Brachycera</taxon>
        <taxon>Muscomorpha</taxon>
        <taxon>Muscoidea</taxon>
        <taxon>Muscidae</taxon>
        <taxon>Stomoxys</taxon>
    </lineage>
</organism>
<dbReference type="Pfam" id="PF06477">
    <property type="entry name" value="DUF1091"/>
    <property type="match status" value="1"/>
</dbReference>
<evidence type="ECO:0008006" key="3">
    <source>
        <dbReference type="Google" id="ProtNLM"/>
    </source>
</evidence>
<evidence type="ECO:0000313" key="2">
    <source>
        <dbReference type="Proteomes" id="UP000095300"/>
    </source>
</evidence>
<name>A0A1I8NS32_STOCA</name>
<reference evidence="1" key="1">
    <citation type="submission" date="2020-05" db="UniProtKB">
        <authorList>
            <consortium name="EnsemblMetazoa"/>
        </authorList>
    </citation>
    <scope>IDENTIFICATION</scope>
    <source>
        <strain evidence="1">USDA</strain>
    </source>
</reference>
<gene>
    <name evidence="1" type="primary">106086601</name>
</gene>
<accession>A0A1I8NS32</accession>
<evidence type="ECO:0000313" key="1">
    <source>
        <dbReference type="EnsemblMetazoa" id="SCAU001544-PA"/>
    </source>
</evidence>
<keyword evidence="2" id="KW-1185">Reference proteome</keyword>
<dbReference type="KEGG" id="scac:106086601"/>
<dbReference type="InterPro" id="IPR010512">
    <property type="entry name" value="DUF1091"/>
</dbReference>
<dbReference type="OrthoDB" id="8028810at2759"/>
<dbReference type="EnsemblMetazoa" id="SCAU001544-RA">
    <property type="protein sequence ID" value="SCAU001544-PA"/>
    <property type="gene ID" value="SCAU001544"/>
</dbReference>
<dbReference type="Proteomes" id="UP000095300">
    <property type="component" value="Unassembled WGS sequence"/>
</dbReference>
<sequence length="171" mass="19868">MAADCYGMKLLSFRTTDTPQYRFQMEFNSNQTLSSVTRVLEPVPTPMWNLILVQYYKQGRRTIKKNVYNTKIIVCNFWRQMERLRIFNNLADNLFKDPDSGNMSLACPLQVGTYVMKNIYLPADAGLLKFIFRPNTIYGLFGYVYSQLPNKKLILKCTYEINGTVIPVETC</sequence>